<dbReference type="InterPro" id="IPR002202">
    <property type="entry name" value="HMG_CoA_Rdtase"/>
</dbReference>
<dbReference type="PROSITE" id="PS50065">
    <property type="entry name" value="HMG_COA_REDUCTASE_4"/>
    <property type="match status" value="1"/>
</dbReference>
<gene>
    <name evidence="4" type="ORF">SAMN04487910_2120</name>
</gene>
<proteinExistence type="inferred from homology"/>
<evidence type="ECO:0000313" key="5">
    <source>
        <dbReference type="Proteomes" id="UP000198521"/>
    </source>
</evidence>
<dbReference type="STRING" id="1038014.SAMN04487910_2120"/>
<dbReference type="PRINTS" id="PR00071">
    <property type="entry name" value="HMGCOARDTASE"/>
</dbReference>
<organism evidence="4 5">
    <name type="scientific">Aquimarina amphilecti</name>
    <dbReference type="NCBI Taxonomy" id="1038014"/>
    <lineage>
        <taxon>Bacteria</taxon>
        <taxon>Pseudomonadati</taxon>
        <taxon>Bacteroidota</taxon>
        <taxon>Flavobacteriia</taxon>
        <taxon>Flavobacteriales</taxon>
        <taxon>Flavobacteriaceae</taxon>
        <taxon>Aquimarina</taxon>
    </lineage>
</organism>
<dbReference type="SUPFAM" id="SSF55035">
    <property type="entry name" value="NAD-binding domain of HMG-CoA reductase"/>
    <property type="match status" value="1"/>
</dbReference>
<dbReference type="InterPro" id="IPR004553">
    <property type="entry name" value="HMG_CoA_Rdtase_bac-typ"/>
</dbReference>
<evidence type="ECO:0000256" key="2">
    <source>
        <dbReference type="ARBA" id="ARBA00023002"/>
    </source>
</evidence>
<dbReference type="SUPFAM" id="SSF56542">
    <property type="entry name" value="Substrate-binding domain of HMG-CoA reductase"/>
    <property type="match status" value="1"/>
</dbReference>
<dbReference type="InterPro" id="IPR009029">
    <property type="entry name" value="HMG_CoA_Rdtase_sub-bd_dom_sf"/>
</dbReference>
<dbReference type="AlphaFoldDB" id="A0A1H7NJS4"/>
<reference evidence="4 5" key="1">
    <citation type="submission" date="2016-10" db="EMBL/GenBank/DDBJ databases">
        <authorList>
            <person name="de Groot N.N."/>
        </authorList>
    </citation>
    <scope>NUCLEOTIDE SEQUENCE [LARGE SCALE GENOMIC DNA]</scope>
    <source>
        <strain evidence="4 5">DSM 25232</strain>
    </source>
</reference>
<dbReference type="EC" id="1.1.1.88" evidence="3"/>
<keyword evidence="2 3" id="KW-0560">Oxidoreductase</keyword>
<dbReference type="PANTHER" id="PTHR10572">
    <property type="entry name" value="3-HYDROXY-3-METHYLGLUTARYL-COENZYME A REDUCTASE"/>
    <property type="match status" value="1"/>
</dbReference>
<dbReference type="Proteomes" id="UP000198521">
    <property type="component" value="Unassembled WGS sequence"/>
</dbReference>
<dbReference type="GO" id="GO:0004420">
    <property type="term" value="F:hydroxymethylglutaryl-CoA reductase (NADPH) activity"/>
    <property type="evidence" value="ECO:0007669"/>
    <property type="project" value="InterPro"/>
</dbReference>
<protein>
    <recommendedName>
        <fullName evidence="3">3-hydroxy-3-methylglutaryl coenzyme A reductase</fullName>
        <shortName evidence="3">HMG-CoA reductase</shortName>
        <ecNumber evidence="3">1.1.1.88</ecNumber>
    </recommendedName>
</protein>
<dbReference type="InterPro" id="IPR023076">
    <property type="entry name" value="HMG_CoA_Rdtase_CS"/>
</dbReference>
<dbReference type="PANTHER" id="PTHR10572:SF24">
    <property type="entry name" value="3-HYDROXY-3-METHYLGLUTARYL-COENZYME A REDUCTASE"/>
    <property type="match status" value="1"/>
</dbReference>
<comment type="catalytic activity">
    <reaction evidence="3">
        <text>(R)-mevalonate + 2 NAD(+) + CoA = (3S)-3-hydroxy-3-methylglutaryl-CoA + 2 NADH + 2 H(+)</text>
        <dbReference type="Rhea" id="RHEA:14833"/>
        <dbReference type="ChEBI" id="CHEBI:15378"/>
        <dbReference type="ChEBI" id="CHEBI:36464"/>
        <dbReference type="ChEBI" id="CHEBI:43074"/>
        <dbReference type="ChEBI" id="CHEBI:57287"/>
        <dbReference type="ChEBI" id="CHEBI:57540"/>
        <dbReference type="ChEBI" id="CHEBI:57945"/>
        <dbReference type="EC" id="1.1.1.88"/>
    </reaction>
</comment>
<dbReference type="InterPro" id="IPR023074">
    <property type="entry name" value="HMG_CoA_Rdtase_cat_sf"/>
</dbReference>
<keyword evidence="3" id="KW-0520">NAD</keyword>
<dbReference type="PROSITE" id="PS00066">
    <property type="entry name" value="HMG_COA_REDUCTASE_1"/>
    <property type="match status" value="1"/>
</dbReference>
<dbReference type="Gene3D" id="1.10.8.660">
    <property type="match status" value="1"/>
</dbReference>
<evidence type="ECO:0000256" key="1">
    <source>
        <dbReference type="ARBA" id="ARBA00007661"/>
    </source>
</evidence>
<dbReference type="GO" id="GO:0015936">
    <property type="term" value="P:coenzyme A metabolic process"/>
    <property type="evidence" value="ECO:0007669"/>
    <property type="project" value="InterPro"/>
</dbReference>
<comment type="similarity">
    <text evidence="1 3">Belongs to the HMG-CoA reductase family.</text>
</comment>
<comment type="pathway">
    <text evidence="3">Metabolic intermediate metabolism; (R)-mevalonate degradation; (S)-3-hydroxy-3-methylglutaryl-CoA from (R)-mevalonate: step 1/1.</text>
</comment>
<dbReference type="CDD" id="cd00644">
    <property type="entry name" value="HMG-CoA_reductase_classII"/>
    <property type="match status" value="1"/>
</dbReference>
<dbReference type="NCBIfam" id="TIGR00532">
    <property type="entry name" value="HMG_CoA_R_NAD"/>
    <property type="match status" value="1"/>
</dbReference>
<keyword evidence="5" id="KW-1185">Reference proteome</keyword>
<dbReference type="RefSeq" id="WP_091408090.1">
    <property type="nucleotide sequence ID" value="NZ_FOAB01000003.1"/>
</dbReference>
<dbReference type="UniPathway" id="UPA00257">
    <property type="reaction ID" value="UER00367"/>
</dbReference>
<dbReference type="InterPro" id="IPR009023">
    <property type="entry name" value="HMG_CoA_Rdtase_NAD(P)-bd_sf"/>
</dbReference>
<evidence type="ECO:0000256" key="3">
    <source>
        <dbReference type="RuleBase" id="RU361219"/>
    </source>
</evidence>
<dbReference type="Gene3D" id="3.90.770.10">
    <property type="entry name" value="3-hydroxy-3-methylglutaryl-coenzyme A Reductase, Chain A, domain 2"/>
    <property type="match status" value="2"/>
</dbReference>
<accession>A0A1H7NJS4</accession>
<dbReference type="EMBL" id="FOAB01000003">
    <property type="protein sequence ID" value="SEL23743.1"/>
    <property type="molecule type" value="Genomic_DNA"/>
</dbReference>
<dbReference type="Pfam" id="PF00368">
    <property type="entry name" value="HMG-CoA_red"/>
    <property type="match status" value="1"/>
</dbReference>
<dbReference type="GO" id="GO:0140643">
    <property type="term" value="F:hydroxymethylglutaryl-CoA reductase (NADH) activity"/>
    <property type="evidence" value="ECO:0007669"/>
    <property type="project" value="UniProtKB-EC"/>
</dbReference>
<name>A0A1H7NJS4_AQUAM</name>
<evidence type="ECO:0000313" key="4">
    <source>
        <dbReference type="EMBL" id="SEL23743.1"/>
    </source>
</evidence>
<dbReference type="OrthoDB" id="9764892at2"/>
<sequence length="438" mass="48746">MAPVVSGFSKLSKDEKINWLVKHHFNNDKNTIDIIKTYWNSDEKLQQLHDEFTENTISNYYLPFSVAPNFLINNKRFTIPMAIEESSVVAAASKAAKFWQSRGGFNAQVLSTTKVGQVHFTFSGDIEKLNIFFKNIKSDLISSASHITKNMEKRGGGIIDIELRDKSLEIENYYQLHCTFSTVDAMGANFINSCLEQFADFLTKAAAAYIKFSESEKTIEIIMSILSNYVPECLVRASVSCAIDDLPSKDNLTPLQYAQKFVRAVQIAEIEPYRAVTHNKGIMNGIDAVVLATGNDFRAIEAGAHAYASKDGKYTSLTEAKIENNIFHFSIQLPLALGTVGGLTTLHPLVKLALNLLGSPDAKKLMEITAVAGLAQNFAAINSLITTGIQQGHMKMHLMNILNQFQATNEEKQKLVEHFKTNTVTHSEVVLQIEKLRN</sequence>